<dbReference type="SMART" id="SM00256">
    <property type="entry name" value="FBOX"/>
    <property type="match status" value="1"/>
</dbReference>
<gene>
    <name evidence="2" type="ORF">BDQ12DRAFT_726235</name>
</gene>
<dbReference type="EMBL" id="ML213623">
    <property type="protein sequence ID" value="TFK35292.1"/>
    <property type="molecule type" value="Genomic_DNA"/>
</dbReference>
<dbReference type="Pfam" id="PF12937">
    <property type="entry name" value="F-box-like"/>
    <property type="match status" value="1"/>
</dbReference>
<protein>
    <recommendedName>
        <fullName evidence="1">F-box domain-containing protein</fullName>
    </recommendedName>
</protein>
<evidence type="ECO:0000313" key="2">
    <source>
        <dbReference type="EMBL" id="TFK35292.1"/>
    </source>
</evidence>
<dbReference type="Gene3D" id="1.20.1280.50">
    <property type="match status" value="1"/>
</dbReference>
<accession>A0A5C3LRB6</accession>
<dbReference type="AlphaFoldDB" id="A0A5C3LRB6"/>
<proteinExistence type="predicted"/>
<dbReference type="SUPFAM" id="SSF81383">
    <property type="entry name" value="F-box domain"/>
    <property type="match status" value="1"/>
</dbReference>
<feature type="domain" description="F-box" evidence="1">
    <location>
        <begin position="34"/>
        <end position="80"/>
    </location>
</feature>
<dbReference type="InterPro" id="IPR001810">
    <property type="entry name" value="F-box_dom"/>
</dbReference>
<keyword evidence="3" id="KW-1185">Reference proteome</keyword>
<dbReference type="Proteomes" id="UP000308652">
    <property type="component" value="Unassembled WGS sequence"/>
</dbReference>
<dbReference type="PROSITE" id="PS50181">
    <property type="entry name" value="FBOX"/>
    <property type="match status" value="1"/>
</dbReference>
<dbReference type="InterPro" id="IPR036047">
    <property type="entry name" value="F-box-like_dom_sf"/>
</dbReference>
<evidence type="ECO:0000313" key="3">
    <source>
        <dbReference type="Proteomes" id="UP000308652"/>
    </source>
</evidence>
<evidence type="ECO:0000259" key="1">
    <source>
        <dbReference type="PROSITE" id="PS50181"/>
    </source>
</evidence>
<organism evidence="2 3">
    <name type="scientific">Crucibulum laeve</name>
    <dbReference type="NCBI Taxonomy" id="68775"/>
    <lineage>
        <taxon>Eukaryota</taxon>
        <taxon>Fungi</taxon>
        <taxon>Dikarya</taxon>
        <taxon>Basidiomycota</taxon>
        <taxon>Agaricomycotina</taxon>
        <taxon>Agaricomycetes</taxon>
        <taxon>Agaricomycetidae</taxon>
        <taxon>Agaricales</taxon>
        <taxon>Agaricineae</taxon>
        <taxon>Nidulariaceae</taxon>
        <taxon>Crucibulum</taxon>
    </lineage>
</organism>
<dbReference type="OrthoDB" id="3068749at2759"/>
<reference evidence="2 3" key="1">
    <citation type="journal article" date="2019" name="Nat. Ecol. Evol.">
        <title>Megaphylogeny resolves global patterns of mushroom evolution.</title>
        <authorList>
            <person name="Varga T."/>
            <person name="Krizsan K."/>
            <person name="Foldi C."/>
            <person name="Dima B."/>
            <person name="Sanchez-Garcia M."/>
            <person name="Sanchez-Ramirez S."/>
            <person name="Szollosi G.J."/>
            <person name="Szarkandi J.G."/>
            <person name="Papp V."/>
            <person name="Albert L."/>
            <person name="Andreopoulos W."/>
            <person name="Angelini C."/>
            <person name="Antonin V."/>
            <person name="Barry K.W."/>
            <person name="Bougher N.L."/>
            <person name="Buchanan P."/>
            <person name="Buyck B."/>
            <person name="Bense V."/>
            <person name="Catcheside P."/>
            <person name="Chovatia M."/>
            <person name="Cooper J."/>
            <person name="Damon W."/>
            <person name="Desjardin D."/>
            <person name="Finy P."/>
            <person name="Geml J."/>
            <person name="Haridas S."/>
            <person name="Hughes K."/>
            <person name="Justo A."/>
            <person name="Karasinski D."/>
            <person name="Kautmanova I."/>
            <person name="Kiss B."/>
            <person name="Kocsube S."/>
            <person name="Kotiranta H."/>
            <person name="LaButti K.M."/>
            <person name="Lechner B.E."/>
            <person name="Liimatainen K."/>
            <person name="Lipzen A."/>
            <person name="Lukacs Z."/>
            <person name="Mihaltcheva S."/>
            <person name="Morgado L.N."/>
            <person name="Niskanen T."/>
            <person name="Noordeloos M.E."/>
            <person name="Ohm R.A."/>
            <person name="Ortiz-Santana B."/>
            <person name="Ovrebo C."/>
            <person name="Racz N."/>
            <person name="Riley R."/>
            <person name="Savchenko A."/>
            <person name="Shiryaev A."/>
            <person name="Soop K."/>
            <person name="Spirin V."/>
            <person name="Szebenyi C."/>
            <person name="Tomsovsky M."/>
            <person name="Tulloss R.E."/>
            <person name="Uehling J."/>
            <person name="Grigoriev I.V."/>
            <person name="Vagvolgyi C."/>
            <person name="Papp T."/>
            <person name="Martin F.M."/>
            <person name="Miettinen O."/>
            <person name="Hibbett D.S."/>
            <person name="Nagy L.G."/>
        </authorList>
    </citation>
    <scope>NUCLEOTIDE SEQUENCE [LARGE SCALE GENOMIC DNA]</scope>
    <source>
        <strain evidence="2 3">CBS 166.37</strain>
    </source>
</reference>
<name>A0A5C3LRB6_9AGAR</name>
<sequence length="325" mass="37210">MAAFYLNWFLSTLQQLNSRTNNHPYAGRSLKLTSHKLENLPLEIAVEVFQHLDWRDLLRIRTTCRLFDSISRSRPIWMNLLRQYTTSRLQPTRLEAPLSLYSDYELEDWLLVRLGADLAWQRGTIRCTRKRNLLATKQTTARLIEGGRWLLLGSSKGTVTAYDLESNHYLSDVTAVEGSALIAPLSESLDSQLIHTMALDVDTGAATLTFTLALTPQMYLDYYDPPEDIPRVRIWKFTLAGHSTDARLVPQHLMSFSSYESGVMLSTSLYGDLFAWSIRPNDNGLKPYVAIYAWNECTSALHMKSVIFVEEEAASLYIIYELYLH</sequence>